<comment type="caution">
    <text evidence="9">The sequence shown here is derived from an EMBL/GenBank/DDBJ whole genome shotgun (WGS) entry which is preliminary data.</text>
</comment>
<dbReference type="Gene3D" id="2.60.40.1180">
    <property type="entry name" value="Golgi alpha-mannosidase II"/>
    <property type="match status" value="1"/>
</dbReference>
<dbReference type="InterPro" id="IPR006047">
    <property type="entry name" value="GH13_cat_dom"/>
</dbReference>
<evidence type="ECO:0000256" key="2">
    <source>
        <dbReference type="ARBA" id="ARBA00008061"/>
    </source>
</evidence>
<keyword evidence="10" id="KW-1185">Reference proteome</keyword>
<dbReference type="PANTHER" id="PTHR10357:SF209">
    <property type="entry name" value="PERIPLASMIC ALPHA-AMYLASE"/>
    <property type="match status" value="1"/>
</dbReference>
<evidence type="ECO:0000313" key="10">
    <source>
        <dbReference type="Proteomes" id="UP000812277"/>
    </source>
</evidence>
<dbReference type="PANTHER" id="PTHR10357">
    <property type="entry name" value="ALPHA-AMYLASE FAMILY MEMBER"/>
    <property type="match status" value="1"/>
</dbReference>
<gene>
    <name evidence="9" type="ORF">K0T92_16815</name>
</gene>
<dbReference type="SUPFAM" id="SSF51445">
    <property type="entry name" value="(Trans)glycosidases"/>
    <property type="match status" value="2"/>
</dbReference>
<dbReference type="InterPro" id="IPR003961">
    <property type="entry name" value="FN3_dom"/>
</dbReference>
<protein>
    <submittedName>
        <fullName evidence="9">Starch-binding protein</fullName>
    </submittedName>
</protein>
<dbReference type="CDD" id="cd00063">
    <property type="entry name" value="FN3"/>
    <property type="match status" value="2"/>
</dbReference>
<dbReference type="PROSITE" id="PS50853">
    <property type="entry name" value="FN3"/>
    <property type="match status" value="2"/>
</dbReference>
<dbReference type="InterPro" id="IPR031319">
    <property type="entry name" value="A-amylase_C"/>
</dbReference>
<dbReference type="InterPro" id="IPR013783">
    <property type="entry name" value="Ig-like_fold"/>
</dbReference>
<proteinExistence type="inferred from homology"/>
<feature type="non-terminal residue" evidence="9">
    <location>
        <position position="1538"/>
    </location>
</feature>
<evidence type="ECO:0000256" key="5">
    <source>
        <dbReference type="RuleBase" id="RU003615"/>
    </source>
</evidence>
<feature type="region of interest" description="Disordered" evidence="6">
    <location>
        <begin position="647"/>
        <end position="670"/>
    </location>
</feature>
<evidence type="ECO:0000256" key="6">
    <source>
        <dbReference type="SAM" id="MobiDB-lite"/>
    </source>
</evidence>
<feature type="signal peptide" evidence="7">
    <location>
        <begin position="1"/>
        <end position="26"/>
    </location>
</feature>
<sequence>MKKQATRAWSIVLFAAMLLQALSLSAVVPPGTVQAAGEEYGLPANTKDGVIFHAWNWSFDNITSNLPAIAAAGFKSIQTSPIQASKEALTEGSKWWVLYQPINFKIGNTQLGNRDQFKRLCEEAEKYGISIIVDVVANHTGNAGGGDLEVQPASNVDPAIKNNSNFWHQAKKVSDWNDRWQVTQWGIGLPDLNTSNQELQNMIIAFLNDAVALGADGFRFDAAKHIELPDDPNGSASNFWPRVLGSLTNKDKLYIYGEILQGGADRFAAYASYMNLAADKYGHNIRDVISSKNVEAAKSYDAAGVSPSKLVSWVESHDTYANDKNESTFLNEWQLKMGWAIIAARAETTSLFFNRPAGSGKFGSPLGQPGNDQWKDADVVAVNKFHNAMVGQGEFLRTQGGQTLLIERGTKGVTIVNMGGDIQINSETKLANGTYTNKASGGGTFTVSNGRITGNLGSGKIAVLYEAAAPVPAISIDKQEGGFYTDALNVKMTYTGSDTATYSVNNGTPVTFSSGTTATFGAGAAFGTAFVLKITSSNSAGQAVKTYTFTKEDPDAALKVHFYKPAGWGTPNIYYYDESVTPTKVGVQWPGAAMKDDGNNWYSYQIPAWTKAQVIFNSGSNQVPGASQPGYQVTGEKWIKDNVVHATNPDGPSDQAPAAPTNVQGTAGGTTSVTLTWTPSTDDKGIVKYEVYRDGVLIGETTTTSYTDTTVTANKTYSYTIKAVDTIGQKSAFSAAVSVIIGGGTQDQLPTAPTNVQGTAAGTTTVNLTWTASTDDKGVVKYEVYRDGALIGQPTGTSYSDTTVANNNTYSYTVKAVDTIGQKSASSAPATVKIGNGGQQQQQGIPFSWDNANVYFVMTDRFNNGNTSNDGAYGRPKTDAWGSNVGTFHGGDIKGLTQKLQDGYFTDLGTNAIWITAPWEQMHGWVGGKDGDFAHYGYHGYYALDFTAMDKSYGTIDEMREFVDLAHTKGIRVVLDVVMNHVAYPTLVDMAEYNYGDRGGLAGNWTPNKGSGQNWHTHNNIMITTNASAWSSWWGSSWIRANNIAGYDLCGGGDTTLCVGFLPDIKTESTSGTTLPPILKTKFGKETSGFDNWIVPAAKQYRKDLNVAPKDYMIKWLSSWVEEFGIDGFRVDTAKHVTADKWKELKTSASSALAKWRQNNPTKPGAAWNDGFWMTGEVWGQGLGRDTNYFNNGFDSLINFSFQSANFSDLESLFSRYATEFNGSAANYNMLSYISSHDKGLYNRGNLIQAGTALLLSPGGVQTYYGDESGRPFGATGSDPDQGTRSDMNWSGTNTALLQHWQKIGQFRNNHIAIGAGQHAKIADAPYTFSRTYEQGDILDKVVVAVGASGSVAVNVGSIFPDGTTVRDAYTKSEAVVSNGKATFTAGANGVILIENVGVNKKFPVLTASPAGGKLKTETTTVTLSVKNADSGKYTLDGSDPVNGIAFTDGTTITIGAGMAIDDTKTLKMYATNENGPGTASFTFTKGDPNAKLQVYFKKPAGWGTPALYFYETAPKEANEPTWATAPAMTSVGGDWYV</sequence>
<dbReference type="Gene3D" id="3.20.20.80">
    <property type="entry name" value="Glycosidases"/>
    <property type="match status" value="3"/>
</dbReference>
<evidence type="ECO:0000256" key="4">
    <source>
        <dbReference type="ARBA" id="ARBA00022837"/>
    </source>
</evidence>
<keyword evidence="3" id="KW-0479">Metal-binding</keyword>
<dbReference type="Proteomes" id="UP000812277">
    <property type="component" value="Unassembled WGS sequence"/>
</dbReference>
<name>A0ABS7DA67_9BACL</name>
<dbReference type="Pfam" id="PF00128">
    <property type="entry name" value="Alpha-amylase"/>
    <property type="match status" value="2"/>
</dbReference>
<dbReference type="RefSeq" id="WP_219873632.1">
    <property type="nucleotide sequence ID" value="NZ_JAHZIJ010000012.1"/>
</dbReference>
<dbReference type="InterPro" id="IPR031965">
    <property type="entry name" value="CBM26"/>
</dbReference>
<dbReference type="InterPro" id="IPR013780">
    <property type="entry name" value="Glyco_hydro_b"/>
</dbReference>
<dbReference type="SUPFAM" id="SSF51011">
    <property type="entry name" value="Glycosyl hydrolase domain"/>
    <property type="match status" value="1"/>
</dbReference>
<dbReference type="Pfam" id="PF16738">
    <property type="entry name" value="CBM26"/>
    <property type="match status" value="2"/>
</dbReference>
<dbReference type="PRINTS" id="PR00110">
    <property type="entry name" value="ALPHAAMYLASE"/>
</dbReference>
<keyword evidence="4" id="KW-0106">Calcium</keyword>
<evidence type="ECO:0000256" key="7">
    <source>
        <dbReference type="SAM" id="SignalP"/>
    </source>
</evidence>
<feature type="chain" id="PRO_5047369829" evidence="7">
    <location>
        <begin position="27"/>
        <end position="1538"/>
    </location>
</feature>
<comment type="similarity">
    <text evidence="2 5">Belongs to the glycosyl hydrolase 13 family.</text>
</comment>
<dbReference type="SMART" id="SM00642">
    <property type="entry name" value="Aamy"/>
    <property type="match status" value="2"/>
</dbReference>
<feature type="domain" description="Fibronectin type-III" evidence="8">
    <location>
        <begin position="752"/>
        <end position="837"/>
    </location>
</feature>
<dbReference type="InterPro" id="IPR036116">
    <property type="entry name" value="FN3_sf"/>
</dbReference>
<dbReference type="SMART" id="SM00632">
    <property type="entry name" value="Aamy_C"/>
    <property type="match status" value="1"/>
</dbReference>
<dbReference type="Gene3D" id="2.60.40.10">
    <property type="entry name" value="Immunoglobulins"/>
    <property type="match status" value="4"/>
</dbReference>
<dbReference type="EMBL" id="JAHZIJ010000012">
    <property type="protein sequence ID" value="MBW7476397.1"/>
    <property type="molecule type" value="Genomic_DNA"/>
</dbReference>
<evidence type="ECO:0000256" key="1">
    <source>
        <dbReference type="ARBA" id="ARBA00001913"/>
    </source>
</evidence>
<organism evidence="9 10">
    <name type="scientific">Paenibacillus oenotherae</name>
    <dbReference type="NCBI Taxonomy" id="1435645"/>
    <lineage>
        <taxon>Bacteria</taxon>
        <taxon>Bacillati</taxon>
        <taxon>Bacillota</taxon>
        <taxon>Bacilli</taxon>
        <taxon>Bacillales</taxon>
        <taxon>Paenibacillaceae</taxon>
        <taxon>Paenibacillus</taxon>
    </lineage>
</organism>
<dbReference type="CDD" id="cd11315">
    <property type="entry name" value="AmyAc_bac1_AmyA"/>
    <property type="match status" value="1"/>
</dbReference>
<dbReference type="Pfam" id="PF00041">
    <property type="entry name" value="fn3"/>
    <property type="match status" value="1"/>
</dbReference>
<dbReference type="SUPFAM" id="SSF49265">
    <property type="entry name" value="Fibronectin type III"/>
    <property type="match status" value="1"/>
</dbReference>
<evidence type="ECO:0000313" key="9">
    <source>
        <dbReference type="EMBL" id="MBW7476397.1"/>
    </source>
</evidence>
<dbReference type="InterPro" id="IPR006046">
    <property type="entry name" value="Alpha_amylase"/>
</dbReference>
<dbReference type="SMART" id="SM00060">
    <property type="entry name" value="FN3"/>
    <property type="match status" value="2"/>
</dbReference>
<evidence type="ECO:0000256" key="3">
    <source>
        <dbReference type="ARBA" id="ARBA00022723"/>
    </source>
</evidence>
<keyword evidence="7" id="KW-0732">Signal</keyword>
<reference evidence="9 10" key="1">
    <citation type="submission" date="2021-07" db="EMBL/GenBank/DDBJ databases">
        <title>Paenibacillus radiodurans sp. nov., isolated from the southeastern edge of Tengger Desert.</title>
        <authorList>
            <person name="Zhang G."/>
        </authorList>
    </citation>
    <scope>NUCLEOTIDE SEQUENCE [LARGE SCALE GENOMIC DNA]</scope>
    <source>
        <strain evidence="9 10">DT7-4</strain>
    </source>
</reference>
<accession>A0ABS7DA67</accession>
<feature type="domain" description="Fibronectin type-III" evidence="8">
    <location>
        <begin position="659"/>
        <end position="744"/>
    </location>
</feature>
<comment type="cofactor">
    <cofactor evidence="1">
        <name>Ca(2+)</name>
        <dbReference type="ChEBI" id="CHEBI:29108"/>
    </cofactor>
</comment>
<evidence type="ECO:0000259" key="8">
    <source>
        <dbReference type="PROSITE" id="PS50853"/>
    </source>
</evidence>
<dbReference type="InterPro" id="IPR017853">
    <property type="entry name" value="GH"/>
</dbReference>